<keyword evidence="7" id="KW-0963">Cytoplasm</keyword>
<accession>A0A2V2LCQ4</accession>
<dbReference type="HAMAP" id="MF_00009">
    <property type="entry name" value="Endoribonucl_YbeY"/>
    <property type="match status" value="1"/>
</dbReference>
<keyword evidence="3 7" id="KW-0479">Metal-binding</keyword>
<keyword evidence="7" id="KW-0698">rRNA processing</keyword>
<comment type="cofactor">
    <cofactor evidence="7">
        <name>Zn(2+)</name>
        <dbReference type="ChEBI" id="CHEBI:29105"/>
    </cofactor>
    <text evidence="7">Binds 1 zinc ion.</text>
</comment>
<dbReference type="SUPFAM" id="SSF55486">
    <property type="entry name" value="Metalloproteases ('zincins'), catalytic domain"/>
    <property type="match status" value="1"/>
</dbReference>
<dbReference type="PROSITE" id="PS01306">
    <property type="entry name" value="UPF0054"/>
    <property type="match status" value="1"/>
</dbReference>
<dbReference type="InterPro" id="IPR023091">
    <property type="entry name" value="MetalPrtase_cat_dom_sf_prd"/>
</dbReference>
<evidence type="ECO:0000256" key="5">
    <source>
        <dbReference type="ARBA" id="ARBA00022801"/>
    </source>
</evidence>
<dbReference type="Pfam" id="PF02130">
    <property type="entry name" value="YbeY"/>
    <property type="match status" value="1"/>
</dbReference>
<comment type="similarity">
    <text evidence="1 7">Belongs to the endoribonuclease YbeY family.</text>
</comment>
<evidence type="ECO:0000256" key="6">
    <source>
        <dbReference type="ARBA" id="ARBA00022833"/>
    </source>
</evidence>
<evidence type="ECO:0000256" key="2">
    <source>
        <dbReference type="ARBA" id="ARBA00022722"/>
    </source>
</evidence>
<dbReference type="GO" id="GO:0004222">
    <property type="term" value="F:metalloendopeptidase activity"/>
    <property type="evidence" value="ECO:0007669"/>
    <property type="project" value="InterPro"/>
</dbReference>
<keyword evidence="7" id="KW-0690">Ribosome biogenesis</keyword>
<comment type="caution">
    <text evidence="8">The sequence shown here is derived from an EMBL/GenBank/DDBJ whole genome shotgun (WGS) entry which is preliminary data.</text>
</comment>
<keyword evidence="2 7" id="KW-0540">Nuclease</keyword>
<protein>
    <recommendedName>
        <fullName evidence="7">Endoribonuclease YbeY</fullName>
        <ecNumber evidence="7">3.1.-.-</ecNumber>
    </recommendedName>
</protein>
<keyword evidence="4 7" id="KW-0255">Endonuclease</keyword>
<feature type="binding site" evidence="7">
    <location>
        <position position="141"/>
    </location>
    <ligand>
        <name>Zn(2+)</name>
        <dbReference type="ChEBI" id="CHEBI:29105"/>
        <note>catalytic</note>
    </ligand>
</feature>
<dbReference type="OrthoDB" id="9807740at2"/>
<dbReference type="GO" id="GO:0008270">
    <property type="term" value="F:zinc ion binding"/>
    <property type="evidence" value="ECO:0007669"/>
    <property type="project" value="UniProtKB-UniRule"/>
</dbReference>
<dbReference type="InterPro" id="IPR002036">
    <property type="entry name" value="YbeY"/>
</dbReference>
<feature type="binding site" evidence="7">
    <location>
        <position position="131"/>
    </location>
    <ligand>
        <name>Zn(2+)</name>
        <dbReference type="ChEBI" id="CHEBI:29105"/>
        <note>catalytic</note>
    </ligand>
</feature>
<dbReference type="Proteomes" id="UP000245680">
    <property type="component" value="Unassembled WGS sequence"/>
</dbReference>
<keyword evidence="6 7" id="KW-0862">Zinc</keyword>
<evidence type="ECO:0000256" key="7">
    <source>
        <dbReference type="HAMAP-Rule" id="MF_00009"/>
    </source>
</evidence>
<proteinExistence type="inferred from homology"/>
<sequence length="176" mass="18144">MPPLVDTLIEDPGWSEVGLESLAEAAAQAALSYLGLDPTRFEIALLGCSDARIAALNADFRGKPAPTNVLSWPSEDRAPQSPGLKPVLPRVAASGPPLELGDIAIAIGTCRAEADVAGVPLSAHVSHLMVHGVLHLLGFDHIDDADAELMEAAEVAILKGMGLPDPYSGAGADTLV</sequence>
<evidence type="ECO:0000256" key="4">
    <source>
        <dbReference type="ARBA" id="ARBA00022759"/>
    </source>
</evidence>
<reference evidence="8 9" key="1">
    <citation type="submission" date="2018-05" db="EMBL/GenBank/DDBJ databases">
        <title>Rhodobacteraceae gen. nov., sp. nov. isolated from sea water.</title>
        <authorList>
            <person name="Ren Y."/>
        </authorList>
    </citation>
    <scope>NUCLEOTIDE SEQUENCE [LARGE SCALE GENOMIC DNA]</scope>
    <source>
        <strain evidence="8 9">TG-679</strain>
    </source>
</reference>
<gene>
    <name evidence="7 8" type="primary">ybeY</name>
    <name evidence="8" type="ORF">DKT77_07210</name>
</gene>
<organism evidence="8 9">
    <name type="scientific">Meridianimarinicoccus roseus</name>
    <dbReference type="NCBI Taxonomy" id="2072018"/>
    <lineage>
        <taxon>Bacteria</taxon>
        <taxon>Pseudomonadati</taxon>
        <taxon>Pseudomonadota</taxon>
        <taxon>Alphaproteobacteria</taxon>
        <taxon>Rhodobacterales</taxon>
        <taxon>Paracoccaceae</taxon>
        <taxon>Meridianimarinicoccus</taxon>
    </lineage>
</organism>
<dbReference type="EC" id="3.1.-.-" evidence="7"/>
<feature type="binding site" evidence="7">
    <location>
        <position position="135"/>
    </location>
    <ligand>
        <name>Zn(2+)</name>
        <dbReference type="ChEBI" id="CHEBI:29105"/>
        <note>catalytic</note>
    </ligand>
</feature>
<name>A0A2V2LCQ4_9RHOB</name>
<dbReference type="AlphaFoldDB" id="A0A2V2LCQ4"/>
<evidence type="ECO:0000313" key="9">
    <source>
        <dbReference type="Proteomes" id="UP000245680"/>
    </source>
</evidence>
<keyword evidence="5 7" id="KW-0378">Hydrolase</keyword>
<dbReference type="GO" id="GO:0006364">
    <property type="term" value="P:rRNA processing"/>
    <property type="evidence" value="ECO:0007669"/>
    <property type="project" value="UniProtKB-UniRule"/>
</dbReference>
<dbReference type="NCBIfam" id="TIGR00043">
    <property type="entry name" value="rRNA maturation RNase YbeY"/>
    <property type="match status" value="1"/>
</dbReference>
<dbReference type="InterPro" id="IPR020549">
    <property type="entry name" value="YbeY_CS"/>
</dbReference>
<dbReference type="RefSeq" id="WP_109811127.1">
    <property type="nucleotide sequence ID" value="NZ_QGKU01000029.1"/>
</dbReference>
<comment type="function">
    <text evidence="7">Single strand-specific metallo-endoribonuclease involved in late-stage 70S ribosome quality control and in maturation of the 3' terminus of the 16S rRNA.</text>
</comment>
<keyword evidence="9" id="KW-1185">Reference proteome</keyword>
<dbReference type="PANTHER" id="PTHR46986">
    <property type="entry name" value="ENDORIBONUCLEASE YBEY, CHLOROPLASTIC"/>
    <property type="match status" value="1"/>
</dbReference>
<comment type="subcellular location">
    <subcellularLocation>
        <location evidence="7">Cytoplasm</location>
    </subcellularLocation>
</comment>
<dbReference type="GO" id="GO:0005737">
    <property type="term" value="C:cytoplasm"/>
    <property type="evidence" value="ECO:0007669"/>
    <property type="project" value="UniProtKB-SubCell"/>
</dbReference>
<dbReference type="PANTHER" id="PTHR46986:SF1">
    <property type="entry name" value="ENDORIBONUCLEASE YBEY, CHLOROPLASTIC"/>
    <property type="match status" value="1"/>
</dbReference>
<dbReference type="EMBL" id="QGKU01000029">
    <property type="protein sequence ID" value="PWR03248.1"/>
    <property type="molecule type" value="Genomic_DNA"/>
</dbReference>
<evidence type="ECO:0000256" key="1">
    <source>
        <dbReference type="ARBA" id="ARBA00010875"/>
    </source>
</evidence>
<dbReference type="Gene3D" id="3.40.390.30">
    <property type="entry name" value="Metalloproteases ('zincins'), catalytic domain"/>
    <property type="match status" value="1"/>
</dbReference>
<evidence type="ECO:0000256" key="3">
    <source>
        <dbReference type="ARBA" id="ARBA00022723"/>
    </source>
</evidence>
<evidence type="ECO:0000313" key="8">
    <source>
        <dbReference type="EMBL" id="PWR03248.1"/>
    </source>
</evidence>
<dbReference type="GO" id="GO:0004521">
    <property type="term" value="F:RNA endonuclease activity"/>
    <property type="evidence" value="ECO:0007669"/>
    <property type="project" value="UniProtKB-UniRule"/>
</dbReference>